<dbReference type="Gramene" id="evm.model.08.738">
    <property type="protein sequence ID" value="cds.evm.model.08.738"/>
    <property type="gene ID" value="evm.TU.08.738"/>
</dbReference>
<evidence type="ECO:0000256" key="2">
    <source>
        <dbReference type="ARBA" id="ARBA00022723"/>
    </source>
</evidence>
<dbReference type="InterPro" id="IPR043502">
    <property type="entry name" value="DNA/RNA_pol_sf"/>
</dbReference>
<evidence type="ECO:0000256" key="3">
    <source>
        <dbReference type="ARBA" id="ARBA00022750"/>
    </source>
</evidence>
<feature type="region of interest" description="Disordered" evidence="5">
    <location>
        <begin position="1"/>
        <end position="34"/>
    </location>
</feature>
<keyword evidence="2" id="KW-0479">Metal-binding</keyword>
<dbReference type="SUPFAM" id="SSF56672">
    <property type="entry name" value="DNA/RNA polymerases"/>
    <property type="match status" value="1"/>
</dbReference>
<dbReference type="Pfam" id="PF07727">
    <property type="entry name" value="RVT_2"/>
    <property type="match status" value="1"/>
</dbReference>
<protein>
    <recommendedName>
        <fullName evidence="6">Integrase catalytic domain-containing protein</fullName>
    </recommendedName>
</protein>
<accession>A0A803QC77</accession>
<dbReference type="EMBL" id="UZAU01000691">
    <property type="status" value="NOT_ANNOTATED_CDS"/>
    <property type="molecule type" value="Genomic_DNA"/>
</dbReference>
<dbReference type="InterPro" id="IPR012337">
    <property type="entry name" value="RNaseH-like_sf"/>
</dbReference>
<dbReference type="SUPFAM" id="SSF53098">
    <property type="entry name" value="Ribonuclease H-like"/>
    <property type="match status" value="1"/>
</dbReference>
<dbReference type="CDD" id="cd09272">
    <property type="entry name" value="RNase_HI_RT_Ty1"/>
    <property type="match status" value="1"/>
</dbReference>
<dbReference type="GO" id="GO:0046872">
    <property type="term" value="F:metal ion binding"/>
    <property type="evidence" value="ECO:0007669"/>
    <property type="project" value="UniProtKB-KW"/>
</dbReference>
<evidence type="ECO:0000256" key="1">
    <source>
        <dbReference type="ARBA" id="ARBA00022670"/>
    </source>
</evidence>
<evidence type="ECO:0000313" key="7">
    <source>
        <dbReference type="EnsemblPlants" id="cds.evm.model.08.738"/>
    </source>
</evidence>
<dbReference type="PANTHER" id="PTHR42648:SF26">
    <property type="entry name" value="INTEGRASE CATALYTIC DOMAIN-CONTAINING PROTEIN"/>
    <property type="match status" value="1"/>
</dbReference>
<dbReference type="GO" id="GO:0003676">
    <property type="term" value="F:nucleic acid binding"/>
    <property type="evidence" value="ECO:0007669"/>
    <property type="project" value="InterPro"/>
</dbReference>
<dbReference type="GO" id="GO:0015074">
    <property type="term" value="P:DNA integration"/>
    <property type="evidence" value="ECO:0007669"/>
    <property type="project" value="InterPro"/>
</dbReference>
<keyword evidence="8" id="KW-1185">Reference proteome</keyword>
<keyword evidence="3" id="KW-0064">Aspartyl protease</keyword>
<dbReference type="Proteomes" id="UP000596661">
    <property type="component" value="Chromosome 8"/>
</dbReference>
<dbReference type="GO" id="GO:0004190">
    <property type="term" value="F:aspartic-type endopeptidase activity"/>
    <property type="evidence" value="ECO:0007669"/>
    <property type="project" value="UniProtKB-KW"/>
</dbReference>
<dbReference type="Pfam" id="PF13976">
    <property type="entry name" value="gag_pre-integrs"/>
    <property type="match status" value="1"/>
</dbReference>
<feature type="compositionally biased region" description="Polar residues" evidence="5">
    <location>
        <begin position="536"/>
        <end position="557"/>
    </location>
</feature>
<feature type="compositionally biased region" description="Polar residues" evidence="5">
    <location>
        <begin position="578"/>
        <end position="589"/>
    </location>
</feature>
<dbReference type="Gene3D" id="3.30.420.10">
    <property type="entry name" value="Ribonuclease H-like superfamily/Ribonuclease H"/>
    <property type="match status" value="1"/>
</dbReference>
<evidence type="ECO:0000256" key="4">
    <source>
        <dbReference type="ARBA" id="ARBA00022801"/>
    </source>
</evidence>
<dbReference type="PANTHER" id="PTHR42648">
    <property type="entry name" value="TRANSPOSASE, PUTATIVE-RELATED"/>
    <property type="match status" value="1"/>
</dbReference>
<reference evidence="7" key="2">
    <citation type="submission" date="2021-03" db="UniProtKB">
        <authorList>
            <consortium name="EnsemblPlants"/>
        </authorList>
    </citation>
    <scope>IDENTIFICATION</scope>
</reference>
<evidence type="ECO:0000259" key="6">
    <source>
        <dbReference type="PROSITE" id="PS50994"/>
    </source>
</evidence>
<proteinExistence type="predicted"/>
<dbReference type="InterPro" id="IPR001584">
    <property type="entry name" value="Integrase_cat-core"/>
</dbReference>
<feature type="region of interest" description="Disordered" evidence="5">
    <location>
        <begin position="536"/>
        <end position="591"/>
    </location>
</feature>
<dbReference type="InterPro" id="IPR025724">
    <property type="entry name" value="GAG-pre-integrase_dom"/>
</dbReference>
<evidence type="ECO:0000256" key="5">
    <source>
        <dbReference type="SAM" id="MobiDB-lite"/>
    </source>
</evidence>
<feature type="domain" description="Integrase catalytic" evidence="6">
    <location>
        <begin position="350"/>
        <end position="514"/>
    </location>
</feature>
<keyword evidence="4" id="KW-0378">Hydrolase</keyword>
<reference evidence="7" key="1">
    <citation type="submission" date="2018-11" db="EMBL/GenBank/DDBJ databases">
        <authorList>
            <person name="Grassa J C."/>
        </authorList>
    </citation>
    <scope>NUCLEOTIDE SEQUENCE [LARGE SCALE GENOMIC DNA]</scope>
</reference>
<keyword evidence="1" id="KW-0645">Protease</keyword>
<dbReference type="InterPro" id="IPR036397">
    <property type="entry name" value="RNaseH_sf"/>
</dbReference>
<evidence type="ECO:0000313" key="8">
    <source>
        <dbReference type="Proteomes" id="UP000596661"/>
    </source>
</evidence>
<dbReference type="InterPro" id="IPR054722">
    <property type="entry name" value="PolX-like_BBD"/>
</dbReference>
<organism evidence="7 8">
    <name type="scientific">Cannabis sativa</name>
    <name type="common">Hemp</name>
    <name type="synonym">Marijuana</name>
    <dbReference type="NCBI Taxonomy" id="3483"/>
    <lineage>
        <taxon>Eukaryota</taxon>
        <taxon>Viridiplantae</taxon>
        <taxon>Streptophyta</taxon>
        <taxon>Embryophyta</taxon>
        <taxon>Tracheophyta</taxon>
        <taxon>Spermatophyta</taxon>
        <taxon>Magnoliopsida</taxon>
        <taxon>eudicotyledons</taxon>
        <taxon>Gunneridae</taxon>
        <taxon>Pentapetalae</taxon>
        <taxon>rosids</taxon>
        <taxon>fabids</taxon>
        <taxon>Rosales</taxon>
        <taxon>Cannabaceae</taxon>
        <taxon>Cannabis</taxon>
    </lineage>
</organism>
<dbReference type="PROSITE" id="PS50994">
    <property type="entry name" value="INTEGRASE"/>
    <property type="match status" value="1"/>
</dbReference>
<dbReference type="InterPro" id="IPR039537">
    <property type="entry name" value="Retrotran_Ty1/copia-like"/>
</dbReference>
<dbReference type="EnsemblPlants" id="evm.model.08.738">
    <property type="protein sequence ID" value="cds.evm.model.08.738"/>
    <property type="gene ID" value="evm.TU.08.738"/>
</dbReference>
<dbReference type="InterPro" id="IPR013103">
    <property type="entry name" value="RVT_2"/>
</dbReference>
<sequence length="921" mass="103139">MKLQANVAFTGSHNPSYRPPQQAKYGGRPNFRPQNQQNRPLCQLCLRYGHTTPVCHYRFDKSWVTPKPGTNGPSSSVPNNTPWAYMAEREFEYDPQAFATSFIPDFGDDSGWFVDMGATNHVTNGLDNLDSAVTYPGTEGLAVGDGKKLLISNIGLASLPTYSSNNLRLNSVLHVPAITKNLVSVSQLTNDNCVFLEFHKTCCFVKDKETGKVLLKGTLKDGLYVLEQFSQESKKARVQQCESSGYSPTALSCSSHFSLHNVINDHLCNTTHINKENVVPINVCNPTVLQTNTKNHVNIWHTKLDHPSRTVLAKILPHVPHIGTIHQLEFCHACQLGKSHKQPFPSIDTKATQPLELVHTDLWGPSHIKSKDGYIYYIHFLDDYSRYTWIYPLTQKSQALDMFLKFKAMVEKQFNLAIKKVHADWGGEYRPFSQFLSAQGIHFQHPCPKTSEQNGMAERKHIHITEMGLTILAQSSLDFSYWWHAFDTAVFLINRLPTPVLSHQSPTEVLFASSHAFATKVQPSLTSHFLTTNFSTSPTMPPTVHSTPTHGPTTVHQAPTPAQPPNMAPTPTAHASPHHNTSVQNTNHSPIVPTPTIDNTPLPTRQSLNTKGCIVHPKWHGAMDSELSAVKKGNTWILVPYDPSMNVTGCKWIHRVKLNKDGSLNRYKSRLVAKGYLQEAGIDFDETFSLVVKPTTIRTVLSLVVTHNWNVSQLDAIYGLKQARRAWNDKLRTTLRSWGFQDSKADNSLFIYGKVMTLHAYSDAEWASCVDDRRSTGGYLVFLGDNLISWSAKKQQVVARSSTENEFRALTNTAAELKWIRSLLQELQVSIAQVPVIWVDNQSASALATNPVFHARSKHIEIDLHLVRDQILNKQFSVRYVPSVDQAADVLTKALPTDRGVFVAAVDALVYQLWKARNNVI</sequence>
<dbReference type="Pfam" id="PF00665">
    <property type="entry name" value="rve"/>
    <property type="match status" value="1"/>
</dbReference>
<name>A0A803QC77_CANSA</name>
<dbReference type="GO" id="GO:0006508">
    <property type="term" value="P:proteolysis"/>
    <property type="evidence" value="ECO:0007669"/>
    <property type="project" value="UniProtKB-KW"/>
</dbReference>
<dbReference type="Pfam" id="PF22936">
    <property type="entry name" value="Pol_BBD"/>
    <property type="match status" value="1"/>
</dbReference>
<dbReference type="AlphaFoldDB" id="A0A803QC77"/>